<evidence type="ECO:0000313" key="2">
    <source>
        <dbReference type="Proteomes" id="UP001143856"/>
    </source>
</evidence>
<name>A0ACC1PJF5_9PEZI</name>
<sequence length="197" mass="21979">MFMTREEIYEAAPGMGELDEKTSDSLLKIMRYLAPTYVRFRLDYIMDFVESNAGLLLPDMRSATGTIRAWNDASRINIGGNLNRLFAAISCFNHCIHFEDVVIGSQLLGDGHDMSGFFDHTTSNMFAKLEDRSQHCSSSATEKWANIKALGENLATLASHFGGEGFLILFPFFELEAMMGKQLVEFHSTAAIWGGTK</sequence>
<organism evidence="1 2">
    <name type="scientific">Xylaria curta</name>
    <dbReference type="NCBI Taxonomy" id="42375"/>
    <lineage>
        <taxon>Eukaryota</taxon>
        <taxon>Fungi</taxon>
        <taxon>Dikarya</taxon>
        <taxon>Ascomycota</taxon>
        <taxon>Pezizomycotina</taxon>
        <taxon>Sordariomycetes</taxon>
        <taxon>Xylariomycetidae</taxon>
        <taxon>Xylariales</taxon>
        <taxon>Xylariaceae</taxon>
        <taxon>Xylaria</taxon>
    </lineage>
</organism>
<keyword evidence="2" id="KW-1185">Reference proteome</keyword>
<dbReference type="Proteomes" id="UP001143856">
    <property type="component" value="Unassembled WGS sequence"/>
</dbReference>
<dbReference type="EMBL" id="JAPDGR010000180">
    <property type="protein sequence ID" value="KAJ2994247.1"/>
    <property type="molecule type" value="Genomic_DNA"/>
</dbReference>
<protein>
    <submittedName>
        <fullName evidence="1">Uncharacterized protein</fullName>
    </submittedName>
</protein>
<evidence type="ECO:0000313" key="1">
    <source>
        <dbReference type="EMBL" id="KAJ2994247.1"/>
    </source>
</evidence>
<gene>
    <name evidence="1" type="ORF">NUW58_g1606</name>
</gene>
<accession>A0ACC1PJF5</accession>
<proteinExistence type="predicted"/>
<comment type="caution">
    <text evidence="1">The sequence shown here is derived from an EMBL/GenBank/DDBJ whole genome shotgun (WGS) entry which is preliminary data.</text>
</comment>
<reference evidence="1" key="1">
    <citation type="submission" date="2022-10" db="EMBL/GenBank/DDBJ databases">
        <title>Genome Sequence of Xylaria curta.</title>
        <authorList>
            <person name="Buettner E."/>
        </authorList>
    </citation>
    <scope>NUCLEOTIDE SEQUENCE</scope>
    <source>
        <strain evidence="1">Babe10</strain>
    </source>
</reference>